<evidence type="ECO:0000256" key="4">
    <source>
        <dbReference type="RuleBase" id="RU361188"/>
    </source>
</evidence>
<comment type="similarity">
    <text evidence="1 4">Belongs to the glycosyl hydrolase 30 family.</text>
</comment>
<dbReference type="Pfam" id="PF17189">
    <property type="entry name" value="Glyco_hydro_30C"/>
    <property type="match status" value="1"/>
</dbReference>
<dbReference type="InterPro" id="IPR013780">
    <property type="entry name" value="Glyco_hydro_b"/>
</dbReference>
<protein>
    <submittedName>
        <fullName evidence="7">Glucosylceramidase</fullName>
    </submittedName>
</protein>
<evidence type="ECO:0000259" key="6">
    <source>
        <dbReference type="Pfam" id="PF17189"/>
    </source>
</evidence>
<dbReference type="Proteomes" id="UP000236738">
    <property type="component" value="Unassembled WGS sequence"/>
</dbReference>
<name>A0A1H5U8Y4_9FLAO</name>
<dbReference type="GO" id="GO:0006680">
    <property type="term" value="P:glucosylceramide catabolic process"/>
    <property type="evidence" value="ECO:0007669"/>
    <property type="project" value="TreeGrafter"/>
</dbReference>
<sequence length="484" mass="55654">MQSCTSQHSILKVEVYETSAEGHQLEKLNLSDAKNDGENVSAIILNPNKTFQKILGFGGAFTESSAYLYSKLGQANKDKIISAYFGEDGAKYSLTRTVIASTDFALGHYSYVSDPEDLDLKTFSISHDLEYLIPMIKDAQKTSKNNFKIIASPWTAPPFMKDNNSWIDGKLLPKYNKTWALFFEKYLAEYQKKDINIWGLTVENEPNGNGGNWESMRFRPKEMTDFVQNYLGPQLENSPFKNVKILGYDQNRADLLKWTKEMYRSKESSKYFAGAAIHWYDSTYDYFPQILDEAHAQNPDKLIIQTEACVDADVPHWEDDAWYWNKEATDWGFDWASKEDKYLHPKYVPVYRYARDIIGCLNHSVSGWIDWNMILDKQGGPNWFKNWCVAPVIVDPEKDQVYFTPIYYVMAQFSKFIEPNAVRIDLKNDNEKLMTTAVKNPNGDLVVVIFNPSEEVQKGKIVLGKKVANYEISKKAIQTIIIKN</sequence>
<accession>A0A1H5U8Y4</accession>
<evidence type="ECO:0000256" key="3">
    <source>
        <dbReference type="ARBA" id="ARBA00022801"/>
    </source>
</evidence>
<organism evidence="7 8">
    <name type="scientific">Halpernia humi</name>
    <dbReference type="NCBI Taxonomy" id="493375"/>
    <lineage>
        <taxon>Bacteria</taxon>
        <taxon>Pseudomonadati</taxon>
        <taxon>Bacteroidota</taxon>
        <taxon>Flavobacteriia</taxon>
        <taxon>Flavobacteriales</taxon>
        <taxon>Weeksellaceae</taxon>
        <taxon>Chryseobacterium group</taxon>
        <taxon>Halpernia</taxon>
    </lineage>
</organism>
<reference evidence="8" key="1">
    <citation type="submission" date="2016-10" db="EMBL/GenBank/DDBJ databases">
        <authorList>
            <person name="Varghese N."/>
            <person name="Submissions S."/>
        </authorList>
    </citation>
    <scope>NUCLEOTIDE SEQUENCE [LARGE SCALE GENOMIC DNA]</scope>
    <source>
        <strain evidence="8">DSM 21580</strain>
    </source>
</reference>
<dbReference type="OrthoDB" id="9806701at2"/>
<dbReference type="Pfam" id="PF02055">
    <property type="entry name" value="Glyco_hydro_30"/>
    <property type="match status" value="1"/>
</dbReference>
<dbReference type="Gene3D" id="3.20.20.80">
    <property type="entry name" value="Glycosidases"/>
    <property type="match status" value="1"/>
</dbReference>
<feature type="domain" description="Glycosyl hydrolase family 30 TIM-barrel" evidence="5">
    <location>
        <begin position="54"/>
        <end position="417"/>
    </location>
</feature>
<dbReference type="GO" id="GO:0016020">
    <property type="term" value="C:membrane"/>
    <property type="evidence" value="ECO:0007669"/>
    <property type="project" value="GOC"/>
</dbReference>
<proteinExistence type="inferred from homology"/>
<dbReference type="PANTHER" id="PTHR11069">
    <property type="entry name" value="GLUCOSYLCERAMIDASE"/>
    <property type="match status" value="1"/>
</dbReference>
<gene>
    <name evidence="7" type="ORF">SAMN05421847_0707</name>
</gene>
<feature type="domain" description="Glycosyl hydrolase family 30 beta sandwich" evidence="6">
    <location>
        <begin position="420"/>
        <end position="480"/>
    </location>
</feature>
<dbReference type="InterPro" id="IPR033453">
    <property type="entry name" value="Glyco_hydro_30_TIM-barrel"/>
</dbReference>
<dbReference type="GO" id="GO:0004348">
    <property type="term" value="F:glucosylceramidase activity"/>
    <property type="evidence" value="ECO:0007669"/>
    <property type="project" value="InterPro"/>
</dbReference>
<dbReference type="InterPro" id="IPR033452">
    <property type="entry name" value="GH30_C"/>
</dbReference>
<dbReference type="PRINTS" id="PR00843">
    <property type="entry name" value="GLHYDRLASE30"/>
</dbReference>
<keyword evidence="2" id="KW-0732">Signal</keyword>
<keyword evidence="8" id="KW-1185">Reference proteome</keyword>
<dbReference type="InterPro" id="IPR017853">
    <property type="entry name" value="GH"/>
</dbReference>
<evidence type="ECO:0000259" key="5">
    <source>
        <dbReference type="Pfam" id="PF02055"/>
    </source>
</evidence>
<dbReference type="EMBL" id="FNUS01000001">
    <property type="protein sequence ID" value="SEF71483.1"/>
    <property type="molecule type" value="Genomic_DNA"/>
</dbReference>
<dbReference type="SUPFAM" id="SSF51445">
    <property type="entry name" value="(Trans)glycosidases"/>
    <property type="match status" value="1"/>
</dbReference>
<keyword evidence="3 4" id="KW-0378">Hydrolase</keyword>
<evidence type="ECO:0000256" key="2">
    <source>
        <dbReference type="ARBA" id="ARBA00022729"/>
    </source>
</evidence>
<evidence type="ECO:0000256" key="1">
    <source>
        <dbReference type="ARBA" id="ARBA00005382"/>
    </source>
</evidence>
<evidence type="ECO:0000313" key="7">
    <source>
        <dbReference type="EMBL" id="SEF71483.1"/>
    </source>
</evidence>
<dbReference type="PANTHER" id="PTHR11069:SF23">
    <property type="entry name" value="LYSOSOMAL ACID GLUCOSYLCERAMIDASE"/>
    <property type="match status" value="1"/>
</dbReference>
<dbReference type="AlphaFoldDB" id="A0A1H5U8Y4"/>
<dbReference type="InterPro" id="IPR001139">
    <property type="entry name" value="Glyco_hydro_30"/>
</dbReference>
<dbReference type="Gene3D" id="2.60.40.1180">
    <property type="entry name" value="Golgi alpha-mannosidase II"/>
    <property type="match status" value="1"/>
</dbReference>
<evidence type="ECO:0000313" key="8">
    <source>
        <dbReference type="Proteomes" id="UP000236738"/>
    </source>
</evidence>
<keyword evidence="4" id="KW-0326">Glycosidase</keyword>